<keyword evidence="2" id="KW-1185">Reference proteome</keyword>
<dbReference type="Proteomes" id="UP001230978">
    <property type="component" value="Chromosome"/>
</dbReference>
<reference evidence="1 2" key="1">
    <citation type="submission" date="2023-04" db="EMBL/GenBank/DDBJ databases">
        <title>YMD61, complete Genome.</title>
        <authorList>
            <person name="Zhang J."/>
        </authorList>
    </citation>
    <scope>NUCLEOTIDE SEQUENCE [LARGE SCALE GENOMIC DNA]</scope>
    <source>
        <strain evidence="1 2">YMD61</strain>
    </source>
</reference>
<protein>
    <submittedName>
        <fullName evidence="1">Uncharacterized protein</fullName>
    </submittedName>
</protein>
<evidence type="ECO:0000313" key="1">
    <source>
        <dbReference type="EMBL" id="WGV15415.1"/>
    </source>
</evidence>
<dbReference type="RefSeq" id="WP_281464765.1">
    <property type="nucleotide sequence ID" value="NZ_CP124535.1"/>
</dbReference>
<gene>
    <name evidence="1" type="ORF">QF092_14260</name>
</gene>
<evidence type="ECO:0000313" key="2">
    <source>
        <dbReference type="Proteomes" id="UP001230978"/>
    </source>
</evidence>
<sequence>MTAAVHFLHAIDTEGPLYETLEASFERLDELFGIAHLPRTRDTLRQLQEGSIDLGGKQDEIRQLLRGHRINYMDNWPKVDAMLDRVMDPEFRQSRPDSFGQGWVYNWFCLDHVEFRVNPRRRAMGYHAIHDHYLQRIAEQPDCPDEIQWHFHPMSTYREAHRCATSFVNSPHLHETLARRIIERGFFPSVFRAGFQTERPDSNLFLEQWLPFDISNTALDPRQAWTDSIDLRNGRSGDWRRARHDWTPYHPHHDNYQLEGGCRRWIGRALNLMNRFANLEYFEIEKAFAQAAEGRPALVGMASHDFRDLGPEVEEVRDMIDRARRAYPDVPYRFCRATEAFQRTLDLPIDETPPLDLSLDLDAAPADDVPNLTVRTLAGKVFGPQPFLAIETRGQRFIHDNFDFDTEDGTWFYAFHSDTLPFDDVRRIGVGSNDALGRTCVKTLDIAP</sequence>
<name>A0ABY8Q508_9RHOB</name>
<dbReference type="EMBL" id="CP124535">
    <property type="protein sequence ID" value="WGV15415.1"/>
    <property type="molecule type" value="Genomic_DNA"/>
</dbReference>
<organism evidence="1 2">
    <name type="scientific">Fuscovulum ytuae</name>
    <dbReference type="NCBI Taxonomy" id="3042299"/>
    <lineage>
        <taxon>Bacteria</taxon>
        <taxon>Pseudomonadati</taxon>
        <taxon>Pseudomonadota</taxon>
        <taxon>Alphaproteobacteria</taxon>
        <taxon>Rhodobacterales</taxon>
        <taxon>Paracoccaceae</taxon>
        <taxon>Fuscovulum</taxon>
    </lineage>
</organism>
<accession>A0ABY8Q508</accession>
<proteinExistence type="predicted"/>